<evidence type="ECO:0000256" key="1">
    <source>
        <dbReference type="SAM" id="MobiDB-lite"/>
    </source>
</evidence>
<accession>A0A9P9A6I8</accession>
<proteinExistence type="predicted"/>
<dbReference type="Proteomes" id="UP000770015">
    <property type="component" value="Unassembled WGS sequence"/>
</dbReference>
<name>A0A9P9A6I8_9PEZI</name>
<keyword evidence="4" id="KW-1185">Reference proteome</keyword>
<dbReference type="EMBL" id="JAGSXJ010000044">
    <property type="protein sequence ID" value="KAH6662938.1"/>
    <property type="molecule type" value="Genomic_DNA"/>
</dbReference>
<keyword evidence="2" id="KW-0732">Signal</keyword>
<gene>
    <name evidence="3" type="ORF">F5X68DRAFT_62693</name>
</gene>
<dbReference type="AlphaFoldDB" id="A0A9P9A6I8"/>
<feature type="chain" id="PRO_5040460879" description="Secreted protein" evidence="2">
    <location>
        <begin position="23"/>
        <end position="163"/>
    </location>
</feature>
<feature type="signal peptide" evidence="2">
    <location>
        <begin position="1"/>
        <end position="22"/>
    </location>
</feature>
<sequence length="163" mass="17313">MAAGRRYGLFFFLASAAVTVQAERGETFLRGGGAAGEGSMVARVGHPMMVVGGRTRAVVFFVELAYRESIPTTLGRKVAGLAGCRSVGRSVGLGVCVSRCLGRSRTGGEAVVVFRDPWSSFENRGGLPWAPVWPICLMTGPRATNTRRDPRARALRAGDPVQS</sequence>
<comment type="caution">
    <text evidence="3">The sequence shown here is derived from an EMBL/GenBank/DDBJ whole genome shotgun (WGS) entry which is preliminary data.</text>
</comment>
<evidence type="ECO:0000256" key="2">
    <source>
        <dbReference type="SAM" id="SignalP"/>
    </source>
</evidence>
<organism evidence="3 4">
    <name type="scientific">Plectosphaerella plurivora</name>
    <dbReference type="NCBI Taxonomy" id="936078"/>
    <lineage>
        <taxon>Eukaryota</taxon>
        <taxon>Fungi</taxon>
        <taxon>Dikarya</taxon>
        <taxon>Ascomycota</taxon>
        <taxon>Pezizomycotina</taxon>
        <taxon>Sordariomycetes</taxon>
        <taxon>Hypocreomycetidae</taxon>
        <taxon>Glomerellales</taxon>
        <taxon>Plectosphaerellaceae</taxon>
        <taxon>Plectosphaerella</taxon>
    </lineage>
</organism>
<evidence type="ECO:0000313" key="3">
    <source>
        <dbReference type="EMBL" id="KAH6662938.1"/>
    </source>
</evidence>
<protein>
    <recommendedName>
        <fullName evidence="5">Secreted protein</fullName>
    </recommendedName>
</protein>
<reference evidence="3" key="1">
    <citation type="journal article" date="2021" name="Nat. Commun.">
        <title>Genetic determinants of endophytism in the Arabidopsis root mycobiome.</title>
        <authorList>
            <person name="Mesny F."/>
            <person name="Miyauchi S."/>
            <person name="Thiergart T."/>
            <person name="Pickel B."/>
            <person name="Atanasova L."/>
            <person name="Karlsson M."/>
            <person name="Huettel B."/>
            <person name="Barry K.W."/>
            <person name="Haridas S."/>
            <person name="Chen C."/>
            <person name="Bauer D."/>
            <person name="Andreopoulos W."/>
            <person name="Pangilinan J."/>
            <person name="LaButti K."/>
            <person name="Riley R."/>
            <person name="Lipzen A."/>
            <person name="Clum A."/>
            <person name="Drula E."/>
            <person name="Henrissat B."/>
            <person name="Kohler A."/>
            <person name="Grigoriev I.V."/>
            <person name="Martin F.M."/>
            <person name="Hacquard S."/>
        </authorList>
    </citation>
    <scope>NUCLEOTIDE SEQUENCE</scope>
    <source>
        <strain evidence="3">MPI-SDFR-AT-0117</strain>
    </source>
</reference>
<evidence type="ECO:0008006" key="5">
    <source>
        <dbReference type="Google" id="ProtNLM"/>
    </source>
</evidence>
<feature type="region of interest" description="Disordered" evidence="1">
    <location>
        <begin position="144"/>
        <end position="163"/>
    </location>
</feature>
<evidence type="ECO:0000313" key="4">
    <source>
        <dbReference type="Proteomes" id="UP000770015"/>
    </source>
</evidence>